<proteinExistence type="predicted"/>
<reference evidence="1" key="1">
    <citation type="submission" date="2014-11" db="EMBL/GenBank/DDBJ databases">
        <authorList>
            <person name="Amaro Gonzalez C."/>
        </authorList>
    </citation>
    <scope>NUCLEOTIDE SEQUENCE</scope>
</reference>
<sequence length="19" mass="2300">MFHNSHRAWNSSVLHIFTD</sequence>
<dbReference type="EMBL" id="GBXM01058145">
    <property type="protein sequence ID" value="JAH50432.1"/>
    <property type="molecule type" value="Transcribed_RNA"/>
</dbReference>
<reference evidence="1" key="2">
    <citation type="journal article" date="2015" name="Fish Shellfish Immunol.">
        <title>Early steps in the European eel (Anguilla anguilla)-Vibrio vulnificus interaction in the gills: Role of the RtxA13 toxin.</title>
        <authorList>
            <person name="Callol A."/>
            <person name="Pajuelo D."/>
            <person name="Ebbesson L."/>
            <person name="Teles M."/>
            <person name="MacKenzie S."/>
            <person name="Amaro C."/>
        </authorList>
    </citation>
    <scope>NUCLEOTIDE SEQUENCE</scope>
</reference>
<evidence type="ECO:0000313" key="1">
    <source>
        <dbReference type="EMBL" id="JAH50432.1"/>
    </source>
</evidence>
<accession>A0A0E9TAI8</accession>
<protein>
    <submittedName>
        <fullName evidence="1">Uncharacterized protein</fullName>
    </submittedName>
</protein>
<dbReference type="AlphaFoldDB" id="A0A0E9TAI8"/>
<name>A0A0E9TAI8_ANGAN</name>
<organism evidence="1">
    <name type="scientific">Anguilla anguilla</name>
    <name type="common">European freshwater eel</name>
    <name type="synonym">Muraena anguilla</name>
    <dbReference type="NCBI Taxonomy" id="7936"/>
    <lineage>
        <taxon>Eukaryota</taxon>
        <taxon>Metazoa</taxon>
        <taxon>Chordata</taxon>
        <taxon>Craniata</taxon>
        <taxon>Vertebrata</taxon>
        <taxon>Euteleostomi</taxon>
        <taxon>Actinopterygii</taxon>
        <taxon>Neopterygii</taxon>
        <taxon>Teleostei</taxon>
        <taxon>Anguilliformes</taxon>
        <taxon>Anguillidae</taxon>
        <taxon>Anguilla</taxon>
    </lineage>
</organism>